<evidence type="ECO:0000313" key="5">
    <source>
        <dbReference type="Proteomes" id="UP000298009"/>
    </source>
</evidence>
<dbReference type="PROSITE" id="PS50297">
    <property type="entry name" value="ANK_REP_REGION"/>
    <property type="match status" value="2"/>
</dbReference>
<feature type="repeat" description="ANK" evidence="3">
    <location>
        <begin position="93"/>
        <end position="125"/>
    </location>
</feature>
<dbReference type="OrthoDB" id="671583at2"/>
<gene>
    <name evidence="4" type="ORF">EHQ24_00540</name>
</gene>
<organism evidence="4 5">
    <name type="scientific">Leptospira noumeaensis</name>
    <dbReference type="NCBI Taxonomy" id="2484964"/>
    <lineage>
        <taxon>Bacteria</taxon>
        <taxon>Pseudomonadati</taxon>
        <taxon>Spirochaetota</taxon>
        <taxon>Spirochaetia</taxon>
        <taxon>Leptospirales</taxon>
        <taxon>Leptospiraceae</taxon>
        <taxon>Leptospira</taxon>
    </lineage>
</organism>
<dbReference type="Gene3D" id="1.25.40.20">
    <property type="entry name" value="Ankyrin repeat-containing domain"/>
    <property type="match status" value="1"/>
</dbReference>
<feature type="repeat" description="ANK" evidence="3">
    <location>
        <begin position="60"/>
        <end position="92"/>
    </location>
</feature>
<dbReference type="Pfam" id="PF12796">
    <property type="entry name" value="Ank_2"/>
    <property type="match status" value="1"/>
</dbReference>
<dbReference type="InterPro" id="IPR036770">
    <property type="entry name" value="Ankyrin_rpt-contain_sf"/>
</dbReference>
<keyword evidence="1" id="KW-0677">Repeat</keyword>
<dbReference type="AlphaFoldDB" id="A0A4R9IH59"/>
<dbReference type="SUPFAM" id="SSF48403">
    <property type="entry name" value="Ankyrin repeat"/>
    <property type="match status" value="1"/>
</dbReference>
<dbReference type="InterPro" id="IPR050776">
    <property type="entry name" value="Ank_Repeat/CDKN_Inhibitor"/>
</dbReference>
<evidence type="ECO:0000313" key="4">
    <source>
        <dbReference type="EMBL" id="TGK87740.1"/>
    </source>
</evidence>
<sequence>MQKESHWQETESLAWQEFQSTIPGLDPEKETAFRFARMGDFEGFSKEIPLPEALDWRDEKGNSLLMLASYHGHESFVSHLLGWGANPNENDHSGNSILMGAAFKGHLAVVSLLLNFGADPNYKNPQGFTALDYATMFGRGKVISILDSKVSNISKTKNKRLRLWIQYLSKIFRNHFLKNKKEAQV</sequence>
<keyword evidence="2 3" id="KW-0040">ANK repeat</keyword>
<dbReference type="Proteomes" id="UP000298009">
    <property type="component" value="Unassembled WGS sequence"/>
</dbReference>
<accession>A0A4R9IH59</accession>
<evidence type="ECO:0000256" key="2">
    <source>
        <dbReference type="ARBA" id="ARBA00023043"/>
    </source>
</evidence>
<name>A0A4R9IH59_9LEPT</name>
<dbReference type="RefSeq" id="WP_135599772.1">
    <property type="nucleotide sequence ID" value="NZ_RQFK01000007.1"/>
</dbReference>
<proteinExistence type="predicted"/>
<comment type="caution">
    <text evidence="4">The sequence shown here is derived from an EMBL/GenBank/DDBJ whole genome shotgun (WGS) entry which is preliminary data.</text>
</comment>
<dbReference type="PANTHER" id="PTHR24201">
    <property type="entry name" value="ANK_REP_REGION DOMAIN-CONTAINING PROTEIN"/>
    <property type="match status" value="1"/>
</dbReference>
<dbReference type="SMART" id="SM00248">
    <property type="entry name" value="ANK"/>
    <property type="match status" value="3"/>
</dbReference>
<protein>
    <submittedName>
        <fullName evidence="4">Ankyrin repeat domain-containing protein</fullName>
    </submittedName>
</protein>
<reference evidence="4" key="1">
    <citation type="journal article" date="2019" name="PLoS Negl. Trop. Dis.">
        <title>Revisiting the worldwide diversity of Leptospira species in the environment.</title>
        <authorList>
            <person name="Vincent A.T."/>
            <person name="Schiettekatte O."/>
            <person name="Bourhy P."/>
            <person name="Veyrier F.J."/>
            <person name="Picardeau M."/>
        </authorList>
    </citation>
    <scope>NUCLEOTIDE SEQUENCE [LARGE SCALE GENOMIC DNA]</scope>
    <source>
        <strain evidence="4">201800287</strain>
    </source>
</reference>
<dbReference type="PROSITE" id="PS50088">
    <property type="entry name" value="ANK_REPEAT"/>
    <property type="match status" value="2"/>
</dbReference>
<evidence type="ECO:0000256" key="1">
    <source>
        <dbReference type="ARBA" id="ARBA00022737"/>
    </source>
</evidence>
<dbReference type="EMBL" id="RQFK01000007">
    <property type="protein sequence ID" value="TGK87740.1"/>
    <property type="molecule type" value="Genomic_DNA"/>
</dbReference>
<evidence type="ECO:0000256" key="3">
    <source>
        <dbReference type="PROSITE-ProRule" id="PRU00023"/>
    </source>
</evidence>
<dbReference type="InterPro" id="IPR002110">
    <property type="entry name" value="Ankyrin_rpt"/>
</dbReference>
<keyword evidence="5" id="KW-1185">Reference proteome</keyword>